<evidence type="ECO:0000313" key="4">
    <source>
        <dbReference type="EMBL" id="KAG2891211.1"/>
    </source>
</evidence>
<dbReference type="EMBL" id="RCMV01000815">
    <property type="protein sequence ID" value="KAG3212633.1"/>
    <property type="molecule type" value="Genomic_DNA"/>
</dbReference>
<dbReference type="EMBL" id="MJFZ01000785">
    <property type="protein sequence ID" value="RAW25175.1"/>
    <property type="molecule type" value="Genomic_DNA"/>
</dbReference>
<evidence type="ECO:0000313" key="9">
    <source>
        <dbReference type="Proteomes" id="UP000251314"/>
    </source>
</evidence>
<dbReference type="Proteomes" id="UP000697107">
    <property type="component" value="Unassembled WGS sequence"/>
</dbReference>
<keyword evidence="9" id="KW-1185">Reference proteome</keyword>
<evidence type="ECO:0000313" key="7">
    <source>
        <dbReference type="EMBL" id="KAG3212633.1"/>
    </source>
</evidence>
<dbReference type="Proteomes" id="UP000736787">
    <property type="component" value="Unassembled WGS sequence"/>
</dbReference>
<dbReference type="Proteomes" id="UP000760860">
    <property type="component" value="Unassembled WGS sequence"/>
</dbReference>
<gene>
    <name evidence="8" type="ORF">PC110_g18407</name>
    <name evidence="3" type="ORF">PC113_g19089</name>
    <name evidence="4" type="ORF">PC115_g19276</name>
    <name evidence="5" type="ORF">PC117_g22265</name>
    <name evidence="6" type="ORF">PC118_g20289</name>
    <name evidence="7" type="ORF">PC129_g16413</name>
</gene>
<keyword evidence="2" id="KW-1133">Transmembrane helix</keyword>
<proteinExistence type="predicted"/>
<dbReference type="Proteomes" id="UP000251314">
    <property type="component" value="Unassembled WGS sequence"/>
</dbReference>
<feature type="compositionally biased region" description="Basic and acidic residues" evidence="1">
    <location>
        <begin position="182"/>
        <end position="192"/>
    </location>
</feature>
<reference evidence="3" key="2">
    <citation type="submission" date="2018-10" db="EMBL/GenBank/DDBJ databases">
        <title>Effector identification in a new, highly contiguous assembly of the strawberry crown rot pathogen Phytophthora cactorum.</title>
        <authorList>
            <person name="Armitage A.D."/>
            <person name="Nellist C.F."/>
            <person name="Bates H."/>
            <person name="Vickerstaff R.J."/>
            <person name="Harrison R.J."/>
        </authorList>
    </citation>
    <scope>NUCLEOTIDE SEQUENCE</scope>
    <source>
        <strain evidence="3">15-7</strain>
        <strain evidence="4">4032</strain>
        <strain evidence="5">4040</strain>
        <strain evidence="6">P415</strain>
        <strain evidence="7">P421</strain>
    </source>
</reference>
<organism evidence="8 9">
    <name type="scientific">Phytophthora cactorum</name>
    <dbReference type="NCBI Taxonomy" id="29920"/>
    <lineage>
        <taxon>Eukaryota</taxon>
        <taxon>Sar</taxon>
        <taxon>Stramenopiles</taxon>
        <taxon>Oomycota</taxon>
        <taxon>Peronosporomycetes</taxon>
        <taxon>Peronosporales</taxon>
        <taxon>Peronosporaceae</taxon>
        <taxon>Phytophthora</taxon>
    </lineage>
</organism>
<evidence type="ECO:0000256" key="1">
    <source>
        <dbReference type="SAM" id="MobiDB-lite"/>
    </source>
</evidence>
<evidence type="ECO:0000313" key="6">
    <source>
        <dbReference type="EMBL" id="KAG2964496.1"/>
    </source>
</evidence>
<dbReference type="EMBL" id="RCMK01001206">
    <property type="protein sequence ID" value="KAG2899340.1"/>
    <property type="molecule type" value="Genomic_DNA"/>
</dbReference>
<dbReference type="EMBL" id="RCMI01001077">
    <property type="protein sequence ID" value="KAG2891211.1"/>
    <property type="molecule type" value="Genomic_DNA"/>
</dbReference>
<reference evidence="8 9" key="1">
    <citation type="submission" date="2018-01" db="EMBL/GenBank/DDBJ databases">
        <title>Draft genome of the strawberry crown rot pathogen Phytophthora cactorum.</title>
        <authorList>
            <person name="Armitage A.D."/>
            <person name="Lysoe E."/>
            <person name="Nellist C.F."/>
            <person name="Harrison R.J."/>
            <person name="Brurberg M.B."/>
        </authorList>
    </citation>
    <scope>NUCLEOTIDE SEQUENCE [LARGE SCALE GENOMIC DNA]</scope>
    <source>
        <strain evidence="8 9">10300</strain>
    </source>
</reference>
<accession>A0A329RKA7</accession>
<dbReference type="EMBL" id="RCML01001207">
    <property type="protein sequence ID" value="KAG2964496.1"/>
    <property type="molecule type" value="Genomic_DNA"/>
</dbReference>
<dbReference type="EMBL" id="RCMG01000948">
    <property type="protein sequence ID" value="KAG2841186.1"/>
    <property type="molecule type" value="Genomic_DNA"/>
</dbReference>
<evidence type="ECO:0000313" key="8">
    <source>
        <dbReference type="EMBL" id="RAW25175.1"/>
    </source>
</evidence>
<protein>
    <submittedName>
        <fullName evidence="8">Uncharacterized protein</fullName>
    </submittedName>
</protein>
<dbReference type="Proteomes" id="UP000735874">
    <property type="component" value="Unassembled WGS sequence"/>
</dbReference>
<sequence length="295" mass="32364">MIDKLETTRYAVSDVDIRSLRLDGKLIIVDKAHTLLVGMSNGSANATALYNKLMRSKRCRIILMTASGVVNSIFEAALALNICKGYLMTAGGEQTSLLPESAEEFKRLFVDEKTAKLKHVDKLRMRIRGQVSYHGDLFEQKVLLFFPMFNARIVKEHYPDRLPVKVVSVRMSGKKFASYSQAREKEKLESRNGRKGGGSGKQATTETVGFEDGELATLNENSDCIGGGSTTYRIRSRQISNVLLHDGSATGMSSLDTICADVETRAPKVKAIGHPSGAKVAPIGYKPIMCLASRN</sequence>
<feature type="transmembrane region" description="Helical" evidence="2">
    <location>
        <begin position="61"/>
        <end position="80"/>
    </location>
</feature>
<dbReference type="Proteomes" id="UP000774804">
    <property type="component" value="Unassembled WGS sequence"/>
</dbReference>
<evidence type="ECO:0000313" key="5">
    <source>
        <dbReference type="EMBL" id="KAG2899340.1"/>
    </source>
</evidence>
<dbReference type="OrthoDB" id="10324699at2759"/>
<dbReference type="VEuPathDB" id="FungiDB:PC110_g18407"/>
<evidence type="ECO:0000313" key="3">
    <source>
        <dbReference type="EMBL" id="KAG2841186.1"/>
    </source>
</evidence>
<evidence type="ECO:0000256" key="2">
    <source>
        <dbReference type="SAM" id="Phobius"/>
    </source>
</evidence>
<feature type="region of interest" description="Disordered" evidence="1">
    <location>
        <begin position="180"/>
        <end position="206"/>
    </location>
</feature>
<dbReference type="AlphaFoldDB" id="A0A329RKA7"/>
<name>A0A329RKA7_9STRA</name>
<keyword evidence="2" id="KW-0472">Membrane</keyword>
<comment type="caution">
    <text evidence="8">The sequence shown here is derived from an EMBL/GenBank/DDBJ whole genome shotgun (WGS) entry which is preliminary data.</text>
</comment>
<keyword evidence="2" id="KW-0812">Transmembrane</keyword>